<reference evidence="1" key="1">
    <citation type="submission" date="2023-08" db="EMBL/GenBank/DDBJ databases">
        <title>Black Yeasts Isolated from many extreme environments.</title>
        <authorList>
            <person name="Coleine C."/>
            <person name="Stajich J.E."/>
            <person name="Selbmann L."/>
        </authorList>
    </citation>
    <scope>NUCLEOTIDE SEQUENCE</scope>
    <source>
        <strain evidence="1">CCFEE 5401</strain>
    </source>
</reference>
<evidence type="ECO:0000313" key="1">
    <source>
        <dbReference type="EMBL" id="KAK5113981.1"/>
    </source>
</evidence>
<proteinExistence type="predicted"/>
<dbReference type="EMBL" id="JAVRRL010000020">
    <property type="protein sequence ID" value="KAK5113981.1"/>
    <property type="molecule type" value="Genomic_DNA"/>
</dbReference>
<gene>
    <name evidence="1" type="ORF">LTR62_003104</name>
</gene>
<comment type="caution">
    <text evidence="1">The sequence shown here is derived from an EMBL/GenBank/DDBJ whole genome shotgun (WGS) entry which is preliminary data.</text>
</comment>
<evidence type="ECO:0000313" key="2">
    <source>
        <dbReference type="Proteomes" id="UP001310890"/>
    </source>
</evidence>
<dbReference type="AlphaFoldDB" id="A0AAN7YRZ9"/>
<name>A0AAN7YRZ9_9PEZI</name>
<organism evidence="1 2">
    <name type="scientific">Meristemomyces frigidus</name>
    <dbReference type="NCBI Taxonomy" id="1508187"/>
    <lineage>
        <taxon>Eukaryota</taxon>
        <taxon>Fungi</taxon>
        <taxon>Dikarya</taxon>
        <taxon>Ascomycota</taxon>
        <taxon>Pezizomycotina</taxon>
        <taxon>Dothideomycetes</taxon>
        <taxon>Dothideomycetidae</taxon>
        <taxon>Mycosphaerellales</taxon>
        <taxon>Teratosphaeriaceae</taxon>
        <taxon>Meristemomyces</taxon>
    </lineage>
</organism>
<sequence>MAESRKVIVYHYRNNNNSPVIKNGLTLMQTSKLEEILAAHPELQQTSKPIPRGVRTIDIYQRDLLSDGQKEAQVEQLPNAEQNVAGVKLTLGMMVSVLMAKAGVEMVILSRKVGAEGGA</sequence>
<dbReference type="Proteomes" id="UP001310890">
    <property type="component" value="Unassembled WGS sequence"/>
</dbReference>
<protein>
    <submittedName>
        <fullName evidence="1">Uncharacterized protein</fullName>
    </submittedName>
</protein>
<accession>A0AAN7YRZ9</accession>